<reference evidence="5 6" key="1">
    <citation type="submission" date="2007-05" db="EMBL/GenBank/DDBJ databases">
        <title>Complete sequence of plasmid2 pACRY02 of Acidiphilium cryptum JF-5.</title>
        <authorList>
            <consortium name="US DOE Joint Genome Institute"/>
            <person name="Copeland A."/>
            <person name="Lucas S."/>
            <person name="Lapidus A."/>
            <person name="Barry K."/>
            <person name="Detter J.C."/>
            <person name="Glavina del Rio T."/>
            <person name="Hammon N."/>
            <person name="Israni S."/>
            <person name="Dalin E."/>
            <person name="Tice H."/>
            <person name="Pitluck S."/>
            <person name="Sims D."/>
            <person name="Brettin T."/>
            <person name="Bruce D."/>
            <person name="Han C."/>
            <person name="Schmutz J."/>
            <person name="Larimer F."/>
            <person name="Land M."/>
            <person name="Hauser L."/>
            <person name="Kyrpides N."/>
            <person name="Kim E."/>
            <person name="Magnuson T."/>
            <person name="Richardson P."/>
        </authorList>
    </citation>
    <scope>NUCLEOTIDE SEQUENCE [LARGE SCALE GENOMIC DNA]</scope>
    <source>
        <strain evidence="5 6">JF-5</strain>
        <plasmid evidence="6">Plasmid pACRY02</plasmid>
    </source>
</reference>
<dbReference type="HOGENOM" id="CLU_017584_5_1_5"/>
<dbReference type="GO" id="GO:0003700">
    <property type="term" value="F:DNA-binding transcription factor activity"/>
    <property type="evidence" value="ECO:0007669"/>
    <property type="project" value="InterPro"/>
</dbReference>
<feature type="domain" description="HTH gntR-type" evidence="4">
    <location>
        <begin position="3"/>
        <end position="70"/>
    </location>
</feature>
<evidence type="ECO:0000256" key="3">
    <source>
        <dbReference type="ARBA" id="ARBA00023163"/>
    </source>
</evidence>
<accession>A5FTU7</accession>
<keyword evidence="3" id="KW-0804">Transcription</keyword>
<dbReference type="InterPro" id="IPR000524">
    <property type="entry name" value="Tscrpt_reg_HTH_GntR"/>
</dbReference>
<dbReference type="SUPFAM" id="SSF48008">
    <property type="entry name" value="GntR ligand-binding domain-like"/>
    <property type="match status" value="1"/>
</dbReference>
<dbReference type="Pfam" id="PF07729">
    <property type="entry name" value="FCD"/>
    <property type="match status" value="1"/>
</dbReference>
<evidence type="ECO:0000256" key="2">
    <source>
        <dbReference type="ARBA" id="ARBA00023125"/>
    </source>
</evidence>
<keyword evidence="2" id="KW-0238">DNA-binding</keyword>
<name>A5FTU7_ACICJ</name>
<dbReference type="RefSeq" id="WP_011930625.1">
    <property type="nucleotide sequence ID" value="NC_009468.1"/>
</dbReference>
<dbReference type="CDD" id="cd07377">
    <property type="entry name" value="WHTH_GntR"/>
    <property type="match status" value="1"/>
</dbReference>
<geneLocation type="plasmid" evidence="5 6">
    <name>pACRY02</name>
</geneLocation>
<keyword evidence="1" id="KW-0805">Transcription regulation</keyword>
<dbReference type="AlphaFoldDB" id="A5FTU7"/>
<keyword evidence="5" id="KW-0614">Plasmid</keyword>
<dbReference type="InterPro" id="IPR036390">
    <property type="entry name" value="WH_DNA-bd_sf"/>
</dbReference>
<dbReference type="KEGG" id="acr:Acry_3422"/>
<dbReference type="PRINTS" id="PR00035">
    <property type="entry name" value="HTHGNTR"/>
</dbReference>
<dbReference type="InterPro" id="IPR036388">
    <property type="entry name" value="WH-like_DNA-bd_sf"/>
</dbReference>
<dbReference type="SMART" id="SM00895">
    <property type="entry name" value="FCD"/>
    <property type="match status" value="1"/>
</dbReference>
<protein>
    <submittedName>
        <fullName evidence="5">Transcriptional regulator, GntR family</fullName>
    </submittedName>
</protein>
<dbReference type="PANTHER" id="PTHR43537:SF50">
    <property type="entry name" value="TRANSCRIPTIONAL REGULATORY PROTEIN"/>
    <property type="match status" value="1"/>
</dbReference>
<dbReference type="Gene3D" id="1.20.120.530">
    <property type="entry name" value="GntR ligand-binding domain-like"/>
    <property type="match status" value="1"/>
</dbReference>
<evidence type="ECO:0000313" key="5">
    <source>
        <dbReference type="EMBL" id="ABQ29029.1"/>
    </source>
</evidence>
<dbReference type="PROSITE" id="PS50949">
    <property type="entry name" value="HTH_GNTR"/>
    <property type="match status" value="1"/>
</dbReference>
<dbReference type="InterPro" id="IPR011711">
    <property type="entry name" value="GntR_C"/>
</dbReference>
<dbReference type="Proteomes" id="UP000000245">
    <property type="component" value="Plasmid pACRY02"/>
</dbReference>
<dbReference type="Gene3D" id="1.10.10.10">
    <property type="entry name" value="Winged helix-like DNA-binding domain superfamily/Winged helix DNA-binding domain"/>
    <property type="match status" value="1"/>
</dbReference>
<organism evidence="5 6">
    <name type="scientific">Acidiphilium cryptum (strain JF-5)</name>
    <dbReference type="NCBI Taxonomy" id="349163"/>
    <lineage>
        <taxon>Bacteria</taxon>
        <taxon>Pseudomonadati</taxon>
        <taxon>Pseudomonadota</taxon>
        <taxon>Alphaproteobacteria</taxon>
        <taxon>Acetobacterales</taxon>
        <taxon>Acidocellaceae</taxon>
        <taxon>Acidiphilium</taxon>
    </lineage>
</organism>
<evidence type="ECO:0000256" key="1">
    <source>
        <dbReference type="ARBA" id="ARBA00023015"/>
    </source>
</evidence>
<dbReference type="SUPFAM" id="SSF46785">
    <property type="entry name" value="Winged helix' DNA-binding domain"/>
    <property type="match status" value="1"/>
</dbReference>
<dbReference type="InterPro" id="IPR008920">
    <property type="entry name" value="TF_FadR/GntR_C"/>
</dbReference>
<dbReference type="SMART" id="SM00345">
    <property type="entry name" value="HTH_GNTR"/>
    <property type="match status" value="1"/>
</dbReference>
<proteinExistence type="predicted"/>
<dbReference type="EMBL" id="CP000690">
    <property type="protein sequence ID" value="ABQ29029.1"/>
    <property type="molecule type" value="Genomic_DNA"/>
</dbReference>
<gene>
    <name evidence="5" type="ordered locus">Acry_3422</name>
</gene>
<evidence type="ECO:0000313" key="6">
    <source>
        <dbReference type="Proteomes" id="UP000000245"/>
    </source>
</evidence>
<sequence>MRTMVHEDVVTFIRERLIEGEIAPGARIPERDLCAALNVSRTPLREALKVLAAEGYVVLLPNRGARAAKLTVQDVRDLFQLSAALESAGGELACQRITDREIATIAEQHATMASYFARGDMQAYYACNRAIHEAIMAASGNAAMINVYESVSARIRRARYIAPMTEAHWREAFLEHEAMLNALTRRDGPMLAMILKTHLRHKAQEVERAGFAAD</sequence>
<dbReference type="GO" id="GO:0003677">
    <property type="term" value="F:DNA binding"/>
    <property type="evidence" value="ECO:0007669"/>
    <property type="project" value="UniProtKB-KW"/>
</dbReference>
<keyword evidence="6" id="KW-1185">Reference proteome</keyword>
<dbReference type="Pfam" id="PF00392">
    <property type="entry name" value="GntR"/>
    <property type="match status" value="1"/>
</dbReference>
<evidence type="ECO:0000259" key="4">
    <source>
        <dbReference type="PROSITE" id="PS50949"/>
    </source>
</evidence>
<dbReference type="PANTHER" id="PTHR43537">
    <property type="entry name" value="TRANSCRIPTIONAL REGULATOR, GNTR FAMILY"/>
    <property type="match status" value="1"/>
</dbReference>